<dbReference type="GO" id="GO:0006310">
    <property type="term" value="P:DNA recombination"/>
    <property type="evidence" value="ECO:0007669"/>
    <property type="project" value="UniProtKB-KW"/>
</dbReference>
<evidence type="ECO:0000256" key="3">
    <source>
        <dbReference type="SAM" id="MobiDB-lite"/>
    </source>
</evidence>
<dbReference type="PROSITE" id="PS51898">
    <property type="entry name" value="TYR_RECOMBINASE"/>
    <property type="match status" value="1"/>
</dbReference>
<keyword evidence="2" id="KW-0233">DNA recombination</keyword>
<dbReference type="AlphaFoldDB" id="A0A6J7C4G9"/>
<dbReference type="EMBL" id="CAFAAI010000161">
    <property type="protein sequence ID" value="CAB4800406.1"/>
    <property type="molecule type" value="Genomic_DNA"/>
</dbReference>
<dbReference type="InterPro" id="IPR002104">
    <property type="entry name" value="Integrase_catalytic"/>
</dbReference>
<evidence type="ECO:0000256" key="2">
    <source>
        <dbReference type="ARBA" id="ARBA00023172"/>
    </source>
</evidence>
<dbReference type="InterPro" id="IPR011010">
    <property type="entry name" value="DNA_brk_join_enz"/>
</dbReference>
<dbReference type="InterPro" id="IPR010998">
    <property type="entry name" value="Integrase_recombinase_N"/>
</dbReference>
<evidence type="ECO:0000259" key="4">
    <source>
        <dbReference type="PROSITE" id="PS51898"/>
    </source>
</evidence>
<dbReference type="EMBL" id="CAEZXM010000003">
    <property type="protein sequence ID" value="CAB4678576.1"/>
    <property type="molecule type" value="Genomic_DNA"/>
</dbReference>
<dbReference type="CDD" id="cd00397">
    <property type="entry name" value="DNA_BRE_C"/>
    <property type="match status" value="1"/>
</dbReference>
<protein>
    <submittedName>
        <fullName evidence="7">Unannotated protein</fullName>
    </submittedName>
</protein>
<feature type="region of interest" description="Disordered" evidence="3">
    <location>
        <begin position="408"/>
        <end position="427"/>
    </location>
</feature>
<dbReference type="GO" id="GO:0003677">
    <property type="term" value="F:DNA binding"/>
    <property type="evidence" value="ECO:0007669"/>
    <property type="project" value="UniProtKB-KW"/>
</dbReference>
<dbReference type="GO" id="GO:0015074">
    <property type="term" value="P:DNA integration"/>
    <property type="evidence" value="ECO:0007669"/>
    <property type="project" value="InterPro"/>
</dbReference>
<feature type="domain" description="Tyr recombinase" evidence="4">
    <location>
        <begin position="214"/>
        <end position="441"/>
    </location>
</feature>
<evidence type="ECO:0000313" key="5">
    <source>
        <dbReference type="EMBL" id="CAB4678576.1"/>
    </source>
</evidence>
<proteinExistence type="predicted"/>
<dbReference type="Gene3D" id="1.10.150.130">
    <property type="match status" value="1"/>
</dbReference>
<evidence type="ECO:0000313" key="6">
    <source>
        <dbReference type="EMBL" id="CAB4800406.1"/>
    </source>
</evidence>
<reference evidence="7" key="1">
    <citation type="submission" date="2020-05" db="EMBL/GenBank/DDBJ databases">
        <authorList>
            <person name="Chiriac C."/>
            <person name="Salcher M."/>
            <person name="Ghai R."/>
            <person name="Kavagutti S V."/>
        </authorList>
    </citation>
    <scope>NUCLEOTIDE SEQUENCE</scope>
</reference>
<gene>
    <name evidence="5" type="ORF">UFOPK2366_00046</name>
    <name evidence="6" type="ORF">UFOPK2992_00989</name>
    <name evidence="7" type="ORF">UFOPK3267_01970</name>
</gene>
<dbReference type="InterPro" id="IPR013762">
    <property type="entry name" value="Integrase-like_cat_sf"/>
</dbReference>
<dbReference type="EMBL" id="CAFBIY010000118">
    <property type="protein sequence ID" value="CAB4852245.1"/>
    <property type="molecule type" value="Genomic_DNA"/>
</dbReference>
<dbReference type="Gene3D" id="1.10.443.10">
    <property type="entry name" value="Intergrase catalytic core"/>
    <property type="match status" value="1"/>
</dbReference>
<accession>A0A6J7C4G9</accession>
<organism evidence="7">
    <name type="scientific">freshwater metagenome</name>
    <dbReference type="NCBI Taxonomy" id="449393"/>
    <lineage>
        <taxon>unclassified sequences</taxon>
        <taxon>metagenomes</taxon>
        <taxon>ecological metagenomes</taxon>
    </lineage>
</organism>
<sequence length="742" mass="82810">MNAPARRASSSAKRVNMPTEPVALCWWWWSRKYEKNLTSSVSMADRTEASLRLHIVPWLERLQLASIADLTRHDVEDFMLHLAGMNHSAAPAPLRQVEYLTVQETARRANCSKSKLARLRAEGKLPNSTLADQPDSTRKVLLIASVDLPAVGLILDASEPARDGRHPVALQKRTAKEILVVLRLICDNAIAGGVMDKNPTLGVTATNPLPAAARYRADLDGEEVLTLAKSRELAAGLNVHHQLAFWIQRLLGLRAGEVFGILVEHLFTESDRPYVRVRLQGGRTMRVRDDLGNVVKTRSKEPKTQKGKRTLPVPLHLDRFIGAYLDAFHRREDGSLDGTRPLVCGFRDLRVPSSGTYLQALRAASRNLGIVINDDDIPGLSSHALRRSMSGELYNYQLADDSTRTDMLGQSAARRDDVSTTTQRRYTPSHKDLQRFLPVADGFDRLIDEQIGNIFVPTTHRAKLGKDNPLRDREVIAESVFQKHEYPRLGEVDIGGAQYVSVQSAADYLGLTVPGIRGRIRAGRLDTIRNELDGTRSIVMVSVDSLSKARNRTVTFSTGEAAEMLGISQWELWRKASEGLIESIYDESSGRYRFDAAMLESLRQDADRAKAIRARAVTLAEAQRRIGISNRAARVLLAMGKLDRDEAPTNATWIYVTLDSVERCRQELINIDGRQTEKADRVPLAEAVELTGLKSPELRALAASGYLDRCDIRSRTYFTRESLTRLMEKNLTTTKAETDDLE</sequence>
<dbReference type="SUPFAM" id="SSF56349">
    <property type="entry name" value="DNA breaking-rejoining enzymes"/>
    <property type="match status" value="1"/>
</dbReference>
<evidence type="ECO:0000256" key="1">
    <source>
        <dbReference type="ARBA" id="ARBA00023125"/>
    </source>
</evidence>
<evidence type="ECO:0000313" key="7">
    <source>
        <dbReference type="EMBL" id="CAB4852245.1"/>
    </source>
</evidence>
<name>A0A6J7C4G9_9ZZZZ</name>
<keyword evidence="1" id="KW-0238">DNA-binding</keyword>